<dbReference type="AlphaFoldDB" id="A0A095XY78"/>
<dbReference type="OrthoDB" id="5242510at2"/>
<organism evidence="1 2">
    <name type="scientific">Pseudohaliea rubra DSM 19751</name>
    <dbReference type="NCBI Taxonomy" id="1265313"/>
    <lineage>
        <taxon>Bacteria</taxon>
        <taxon>Pseudomonadati</taxon>
        <taxon>Pseudomonadota</taxon>
        <taxon>Gammaproteobacteria</taxon>
        <taxon>Cellvibrionales</taxon>
        <taxon>Halieaceae</taxon>
        <taxon>Pseudohaliea</taxon>
    </lineage>
</organism>
<evidence type="ECO:0000313" key="2">
    <source>
        <dbReference type="Proteomes" id="UP000029640"/>
    </source>
</evidence>
<dbReference type="InterPro" id="IPR021848">
    <property type="entry name" value="HODM_asu-like"/>
</dbReference>
<dbReference type="RefSeq" id="WP_052094556.1">
    <property type="nucleotide sequence ID" value="NZ_KN234763.1"/>
</dbReference>
<proteinExistence type="predicted"/>
<reference evidence="1 2" key="1">
    <citation type="journal article" date="2014" name="Genome Announc.">
        <title>Genome Sequence of Gammaproteobacterial Pseudohaliea rubra Type Strain DSM 19751, Isolated from Coastal Seawater of the Mediterranean Sea.</title>
        <authorList>
            <person name="Spring S."/>
            <person name="Fiebig A."/>
            <person name="Riedel T."/>
            <person name="Goker M."/>
            <person name="Klenk H.P."/>
        </authorList>
    </citation>
    <scope>NUCLEOTIDE SEQUENCE [LARGE SCALE GENOMIC DNA]</scope>
    <source>
        <strain evidence="1 2">DSM 19751</strain>
    </source>
</reference>
<sequence>MILDDSAPRYLPHCTCPELLAMGLSPLDGGRWIEVDSSLARFHAHKQVLAAERKAAVYGWLPVSLPAQDELAEQLLRHLLEAHGDVYRRDAGAVHCAAGGFSVPWPPAAPDLLWSLSLLVAEDLLLLEQGEGGYRLTAASLCSPSHWRLADKLGRPLREIHDPIPGIHETLTPRIDRFFDHLRPDHPVQRFNWSLQADPELYHDGSGEDPVSAATALYYRVERQTLVRLPRTGAVAFTIRVFLHPLETLAAWPGALAALGDAVAAAPAPLARYKGFDTLRAALARYRLS</sequence>
<dbReference type="HOGENOM" id="CLU_025462_1_0_6"/>
<protein>
    <recommendedName>
        <fullName evidence="3">DUF3445 domain-containing protein</fullName>
    </recommendedName>
</protein>
<keyword evidence="2" id="KW-1185">Reference proteome</keyword>
<dbReference type="eggNOG" id="ENOG502Z7ZS">
    <property type="taxonomic scope" value="Bacteria"/>
</dbReference>
<gene>
    <name evidence="1" type="ORF">HRUBRA_00726</name>
</gene>
<dbReference type="STRING" id="1265313.HRUBRA_00726"/>
<comment type="caution">
    <text evidence="1">The sequence shown here is derived from an EMBL/GenBank/DDBJ whole genome shotgun (WGS) entry which is preliminary data.</text>
</comment>
<dbReference type="Pfam" id="PF11927">
    <property type="entry name" value="HODM_asu-like"/>
    <property type="match status" value="1"/>
</dbReference>
<dbReference type="EMBL" id="AUVB01000021">
    <property type="protein sequence ID" value="KGE04701.1"/>
    <property type="molecule type" value="Genomic_DNA"/>
</dbReference>
<name>A0A095XY78_9GAMM</name>
<evidence type="ECO:0008006" key="3">
    <source>
        <dbReference type="Google" id="ProtNLM"/>
    </source>
</evidence>
<evidence type="ECO:0000313" key="1">
    <source>
        <dbReference type="EMBL" id="KGE04701.1"/>
    </source>
</evidence>
<dbReference type="Proteomes" id="UP000029640">
    <property type="component" value="Unassembled WGS sequence"/>
</dbReference>
<dbReference type="PATRIC" id="fig|1265313.6.peg.720"/>
<accession>A0A095XY78</accession>